<keyword evidence="3" id="KW-0472">Membrane</keyword>
<keyword evidence="2" id="KW-0677">Repeat</keyword>
<name>A0A1F5TPX5_9BACT</name>
<reference evidence="4 5" key="1">
    <citation type="journal article" date="2016" name="Nat. Commun.">
        <title>Thousands of microbial genomes shed light on interconnected biogeochemical processes in an aquifer system.</title>
        <authorList>
            <person name="Anantharaman K."/>
            <person name="Brown C.T."/>
            <person name="Hug L.A."/>
            <person name="Sharon I."/>
            <person name="Castelle C.J."/>
            <person name="Probst A.J."/>
            <person name="Thomas B.C."/>
            <person name="Singh A."/>
            <person name="Wilkins M.J."/>
            <person name="Karaoz U."/>
            <person name="Brodie E.L."/>
            <person name="Williams K.H."/>
            <person name="Hubbard S.S."/>
            <person name="Banfield J.F."/>
        </authorList>
    </citation>
    <scope>NUCLEOTIDE SEQUENCE [LARGE SCALE GENOMIC DNA]</scope>
</reference>
<dbReference type="Gene3D" id="2.60.40.10">
    <property type="entry name" value="Immunoglobulins"/>
    <property type="match status" value="3"/>
</dbReference>
<evidence type="ECO:0000256" key="3">
    <source>
        <dbReference type="SAM" id="Phobius"/>
    </source>
</evidence>
<evidence type="ECO:0000313" key="4">
    <source>
        <dbReference type="EMBL" id="OGF40970.1"/>
    </source>
</evidence>
<gene>
    <name evidence="4" type="ORF">A2531_04355</name>
</gene>
<comment type="caution">
    <text evidence="4">The sequence shown here is derived from an EMBL/GenBank/DDBJ whole genome shotgun (WGS) entry which is preliminary data.</text>
</comment>
<sequence>MEHKTTKFKKFTHLRRDREENDNWLKSKIIGVLGIFTFIVLGIFIFSNAVLATTPIMDTDIGNDVFYGNLNHVEQEVTVPSGVTNINGAWIHNRDYGAPNKIKFCITLEHKEGNYSGGDTLVCKVVDNVKWGTTIMLDKPFPVNEGEKYYLHFIGRDQNDLIFKPFEAYFNLDNPLDGNVYLYHSTGVFQSFIDRDLKMIVYTDENWPPPPPVEHEDILEFYQNIPTNGFPEAEYFEINGDKYLAVVNFATKNIKIYQWENLFFNEIQNIPYLNNVYSCESFKINEETYLAIAIVGGVDSVIYKWNGTNFEEFQFISIKEVYDWESFQIDGETYIVGAENGSDVNVLYYSKIYKWNGINFEEFQSIITSRAREWDSFEIDGEQYLVVANSHYNADPVVYKWNGETLEEFQYISSLEHQGELIYNYGCESFKINGETYLAIANFRDWNTMEINSYIFKWDGSAFMEIQAIPTNGAFGFRSFIINNETYVMALNYGGTDSVIYKAILSNSSPLANAGMDQFVVRGDLVILDGGGSSDPDENYPLSYSWDIVSRPIDSTAVLFGENTVSPTFIADLPGDYVVRLTVTDSLGLVSDYDEVLVSTFNTPPIADAGEDQSVIQIGALIQLDGSQSYDEEGDNINYLWTFVNKPVGSMAVLSDVTAVNPTFTADIQGEYIIELTTSDTWSTGNPDQVIITFENVVPVANAGVNQSVLEGDIVYLDGSGSLDANLDSLTYSWGIISKSDSSLAEINESTYIQTSFVADMSGQYIISLTVNDGFTDSEPSNVTVVAISYQDAVTDTLQEIIIEINELDLSVLKNKDMQNALTNKINSVLAKIDDGLYWEALDHLQNDILKKTNGCTEIGEPDNNDWIRDCVSQRKIYPLIIEVIGLLETLI</sequence>
<dbReference type="GO" id="GO:0007165">
    <property type="term" value="P:signal transduction"/>
    <property type="evidence" value="ECO:0007669"/>
    <property type="project" value="TreeGrafter"/>
</dbReference>
<dbReference type="InterPro" id="IPR013783">
    <property type="entry name" value="Ig-like_fold"/>
</dbReference>
<dbReference type="EMBL" id="MFGO01000017">
    <property type="protein sequence ID" value="OGF40970.1"/>
    <property type="molecule type" value="Genomic_DNA"/>
</dbReference>
<evidence type="ECO:0000256" key="1">
    <source>
        <dbReference type="ARBA" id="ARBA00022729"/>
    </source>
</evidence>
<keyword evidence="3" id="KW-1133">Transmembrane helix</keyword>
<proteinExistence type="predicted"/>
<dbReference type="InterPro" id="IPR005492">
    <property type="entry name" value="EPTP"/>
</dbReference>
<dbReference type="SUPFAM" id="SSF49299">
    <property type="entry name" value="PKD domain"/>
    <property type="match status" value="3"/>
</dbReference>
<dbReference type="InterPro" id="IPR009039">
    <property type="entry name" value="EAR"/>
</dbReference>
<dbReference type="InterPro" id="IPR035986">
    <property type="entry name" value="PKD_dom_sf"/>
</dbReference>
<dbReference type="PROSITE" id="PS50912">
    <property type="entry name" value="EAR"/>
    <property type="match status" value="4"/>
</dbReference>
<dbReference type="Proteomes" id="UP000177579">
    <property type="component" value="Unassembled WGS sequence"/>
</dbReference>
<evidence type="ECO:0000313" key="5">
    <source>
        <dbReference type="Proteomes" id="UP000177579"/>
    </source>
</evidence>
<dbReference type="SUPFAM" id="SSF101898">
    <property type="entry name" value="NHL repeat"/>
    <property type="match status" value="1"/>
</dbReference>
<dbReference type="PANTHER" id="PTHR15261">
    <property type="entry name" value="THROMBOSPONDIN-TYPE LAMININ G DOMAIN AND EAR REPEAT-CONTAINING"/>
    <property type="match status" value="1"/>
</dbReference>
<dbReference type="Pfam" id="PF22352">
    <property type="entry name" value="K319L-like_PKD"/>
    <property type="match status" value="3"/>
</dbReference>
<evidence type="ECO:0008006" key="6">
    <source>
        <dbReference type="Google" id="ProtNLM"/>
    </source>
</evidence>
<protein>
    <recommendedName>
        <fullName evidence="6">PKD domain-containing protein</fullName>
    </recommendedName>
</protein>
<dbReference type="CDD" id="cd00146">
    <property type="entry name" value="PKD"/>
    <property type="match status" value="1"/>
</dbReference>
<organism evidence="4 5">
    <name type="scientific">Candidatus Falkowbacteria bacterium RIFOXYD2_FULL_34_120</name>
    <dbReference type="NCBI Taxonomy" id="1798007"/>
    <lineage>
        <taxon>Bacteria</taxon>
        <taxon>Candidatus Falkowiibacteriota</taxon>
    </lineage>
</organism>
<keyword evidence="1" id="KW-0732">Signal</keyword>
<feature type="transmembrane region" description="Helical" evidence="3">
    <location>
        <begin position="29"/>
        <end position="51"/>
    </location>
</feature>
<dbReference type="PANTHER" id="PTHR15261:SF4">
    <property type="entry name" value="THROMBOSPONDIN-TYPE LAMININ G DOMAIN AND EAR REPEAT-CONTAINING PROTEIN"/>
    <property type="match status" value="1"/>
</dbReference>
<keyword evidence="3" id="KW-0812">Transmembrane</keyword>
<dbReference type="AlphaFoldDB" id="A0A1F5TPX5"/>
<evidence type="ECO:0000256" key="2">
    <source>
        <dbReference type="ARBA" id="ARBA00022737"/>
    </source>
</evidence>
<accession>A0A1F5TPX5</accession>
<dbReference type="Pfam" id="PF03736">
    <property type="entry name" value="EPTP"/>
    <property type="match status" value="5"/>
</dbReference>